<dbReference type="EMBL" id="CP003639">
    <property type="protein sequence ID" value="AFM40652.1"/>
    <property type="molecule type" value="Genomic_DNA"/>
</dbReference>
<dbReference type="Proteomes" id="UP000002892">
    <property type="component" value="Chromosome"/>
</dbReference>
<dbReference type="SUPFAM" id="SSF53335">
    <property type="entry name" value="S-adenosyl-L-methionine-dependent methyltransferases"/>
    <property type="match status" value="1"/>
</dbReference>
<dbReference type="HOGENOM" id="CLU_2933790_0_0_9"/>
<name>I4D4C8_DESAJ</name>
<sequence>MATVGYLNPLALVFFSNSIYRSLIFQNERLFTIPKGSRVLDLGCGTGALLLLFTIKGVFI</sequence>
<dbReference type="RefSeq" id="WP_014826658.1">
    <property type="nucleotide sequence ID" value="NC_018068.1"/>
</dbReference>
<gene>
    <name evidence="1" type="ordered locus">Desaci_1657</name>
</gene>
<protein>
    <submittedName>
        <fullName evidence="1">Methionine biosynthesis protein MetW</fullName>
    </submittedName>
</protein>
<dbReference type="OrthoDB" id="9804312at2"/>
<dbReference type="AlphaFoldDB" id="I4D4C8"/>
<organism evidence="1 2">
    <name type="scientific">Desulfosporosinus acidiphilus (strain DSM 22704 / JCM 16185 / SJ4)</name>
    <dbReference type="NCBI Taxonomy" id="646529"/>
    <lineage>
        <taxon>Bacteria</taxon>
        <taxon>Bacillati</taxon>
        <taxon>Bacillota</taxon>
        <taxon>Clostridia</taxon>
        <taxon>Eubacteriales</taxon>
        <taxon>Desulfitobacteriaceae</taxon>
        <taxon>Desulfosporosinus</taxon>
    </lineage>
</organism>
<proteinExistence type="predicted"/>
<reference evidence="1 2" key="1">
    <citation type="journal article" date="2012" name="J. Bacteriol.">
        <title>Complete genome sequences of Desulfosporosinus orientis DSM765T, Desulfosporosinus youngiae DSM17734T, Desulfosporosinus meridiei DSM13257T, and Desulfosporosinus acidiphilus DSM22704T.</title>
        <authorList>
            <person name="Pester M."/>
            <person name="Brambilla E."/>
            <person name="Alazard D."/>
            <person name="Rattei T."/>
            <person name="Weinmaier T."/>
            <person name="Han J."/>
            <person name="Lucas S."/>
            <person name="Lapidus A."/>
            <person name="Cheng J.F."/>
            <person name="Goodwin L."/>
            <person name="Pitluck S."/>
            <person name="Peters L."/>
            <person name="Ovchinnikova G."/>
            <person name="Teshima H."/>
            <person name="Detter J.C."/>
            <person name="Han C.S."/>
            <person name="Tapia R."/>
            <person name="Land M.L."/>
            <person name="Hauser L."/>
            <person name="Kyrpides N.C."/>
            <person name="Ivanova N.N."/>
            <person name="Pagani I."/>
            <person name="Huntmann M."/>
            <person name="Wei C.L."/>
            <person name="Davenport K.W."/>
            <person name="Daligault H."/>
            <person name="Chain P.S."/>
            <person name="Chen A."/>
            <person name="Mavromatis K."/>
            <person name="Markowitz V."/>
            <person name="Szeto E."/>
            <person name="Mikhailova N."/>
            <person name="Pati A."/>
            <person name="Wagner M."/>
            <person name="Woyke T."/>
            <person name="Ollivier B."/>
            <person name="Klenk H.P."/>
            <person name="Spring S."/>
            <person name="Loy A."/>
        </authorList>
    </citation>
    <scope>NUCLEOTIDE SEQUENCE [LARGE SCALE GENOMIC DNA]</scope>
    <source>
        <strain evidence="2">DSM 22704 / JCM 16185 / SJ4</strain>
    </source>
</reference>
<dbReference type="Pfam" id="PF07021">
    <property type="entry name" value="MetW"/>
    <property type="match status" value="1"/>
</dbReference>
<dbReference type="InterPro" id="IPR029063">
    <property type="entry name" value="SAM-dependent_MTases_sf"/>
</dbReference>
<keyword evidence="2" id="KW-1185">Reference proteome</keyword>
<evidence type="ECO:0000313" key="1">
    <source>
        <dbReference type="EMBL" id="AFM40652.1"/>
    </source>
</evidence>
<evidence type="ECO:0000313" key="2">
    <source>
        <dbReference type="Proteomes" id="UP000002892"/>
    </source>
</evidence>
<dbReference type="Gene3D" id="3.40.50.150">
    <property type="entry name" value="Vaccinia Virus protein VP39"/>
    <property type="match status" value="1"/>
</dbReference>
<accession>I4D4C8</accession>
<dbReference type="KEGG" id="dai:Desaci_1657"/>
<dbReference type="InterPro" id="IPR010743">
    <property type="entry name" value="Methionine_synth_MetW"/>
</dbReference>